<proteinExistence type="predicted"/>
<dbReference type="InterPro" id="IPR000477">
    <property type="entry name" value="RT_dom"/>
</dbReference>
<protein>
    <submittedName>
        <fullName evidence="4">Reverse transcriptase domain-containing protein</fullName>
    </submittedName>
</protein>
<evidence type="ECO:0000313" key="2">
    <source>
        <dbReference type="EMBL" id="VDP65272.1"/>
    </source>
</evidence>
<evidence type="ECO:0000259" key="1">
    <source>
        <dbReference type="PROSITE" id="PS50878"/>
    </source>
</evidence>
<reference evidence="4" key="1">
    <citation type="submission" date="2016-06" db="UniProtKB">
        <authorList>
            <consortium name="WormBaseParasite"/>
        </authorList>
    </citation>
    <scope>IDENTIFICATION</scope>
</reference>
<dbReference type="AlphaFoldDB" id="A0A183A517"/>
<organism evidence="4">
    <name type="scientific">Echinostoma caproni</name>
    <dbReference type="NCBI Taxonomy" id="27848"/>
    <lineage>
        <taxon>Eukaryota</taxon>
        <taxon>Metazoa</taxon>
        <taxon>Spiralia</taxon>
        <taxon>Lophotrochozoa</taxon>
        <taxon>Platyhelminthes</taxon>
        <taxon>Trematoda</taxon>
        <taxon>Digenea</taxon>
        <taxon>Plagiorchiida</taxon>
        <taxon>Echinostomata</taxon>
        <taxon>Echinostomatoidea</taxon>
        <taxon>Echinostomatidae</taxon>
        <taxon>Echinostoma</taxon>
    </lineage>
</organism>
<dbReference type="EMBL" id="UZAN01039391">
    <property type="protein sequence ID" value="VDP65272.1"/>
    <property type="molecule type" value="Genomic_DNA"/>
</dbReference>
<dbReference type="Proteomes" id="UP000272942">
    <property type="component" value="Unassembled WGS sequence"/>
</dbReference>
<reference evidence="2 3" key="2">
    <citation type="submission" date="2018-11" db="EMBL/GenBank/DDBJ databases">
        <authorList>
            <consortium name="Pathogen Informatics"/>
        </authorList>
    </citation>
    <scope>NUCLEOTIDE SEQUENCE [LARGE SCALE GENOMIC DNA]</scope>
    <source>
        <strain evidence="2 3">Egypt</strain>
    </source>
</reference>
<feature type="domain" description="Reverse transcriptase" evidence="1">
    <location>
        <begin position="1"/>
        <end position="95"/>
    </location>
</feature>
<name>A0A183A517_9TREM</name>
<accession>A0A183A517</accession>
<evidence type="ECO:0000313" key="4">
    <source>
        <dbReference type="WBParaSite" id="ECPE_0000205201-mRNA-1"/>
    </source>
</evidence>
<keyword evidence="3" id="KW-1185">Reference proteome</keyword>
<dbReference type="WBParaSite" id="ECPE_0000205201-mRNA-1">
    <property type="protein sequence ID" value="ECPE_0000205201-mRNA-1"/>
    <property type="gene ID" value="ECPE_0000205201"/>
</dbReference>
<dbReference type="OrthoDB" id="6247280at2759"/>
<gene>
    <name evidence="2" type="ORF">ECPE_LOCUS2052</name>
</gene>
<sequence length="95" mass="11304">MELCMQTYFKFEDEIHESLKEAPMGSPISRFVAEAIMQKLEKEVLPRIVPKLWFRYVDDTFVILKKSELDRTDNIINNIFNGIKFTMETEKDKQL</sequence>
<dbReference type="PROSITE" id="PS50878">
    <property type="entry name" value="RT_POL"/>
    <property type="match status" value="1"/>
</dbReference>
<evidence type="ECO:0000313" key="3">
    <source>
        <dbReference type="Proteomes" id="UP000272942"/>
    </source>
</evidence>
<dbReference type="PANTHER" id="PTHR21301">
    <property type="entry name" value="REVERSE TRANSCRIPTASE"/>
    <property type="match status" value="1"/>
</dbReference>
<dbReference type="PANTHER" id="PTHR21301:SF10">
    <property type="entry name" value="REVERSE TRANSCRIPTASE DOMAIN-CONTAINING PROTEIN"/>
    <property type="match status" value="1"/>
</dbReference>